<evidence type="ECO:0000256" key="7">
    <source>
        <dbReference type="ARBA" id="ARBA00022989"/>
    </source>
</evidence>
<evidence type="ECO:0000313" key="11">
    <source>
        <dbReference type="EMBL" id="SHJ43778.1"/>
    </source>
</evidence>
<reference evidence="11 12" key="1">
    <citation type="submission" date="2016-11" db="EMBL/GenBank/DDBJ databases">
        <authorList>
            <person name="Jaros S."/>
            <person name="Januszkiewicz K."/>
            <person name="Wedrychowicz H."/>
        </authorList>
    </citation>
    <scope>NUCLEOTIDE SEQUENCE [LARGE SCALE GENOMIC DNA]</scope>
    <source>
        <strain evidence="11 12">DSM 14809</strain>
    </source>
</reference>
<keyword evidence="12" id="KW-1185">Reference proteome</keyword>
<evidence type="ECO:0000256" key="8">
    <source>
        <dbReference type="ARBA" id="ARBA00023136"/>
    </source>
</evidence>
<dbReference type="InterPro" id="IPR047817">
    <property type="entry name" value="ABC2_TM_bact-type"/>
</dbReference>
<feature type="domain" description="ABC transmembrane type-2" evidence="10">
    <location>
        <begin position="29"/>
        <end position="247"/>
    </location>
</feature>
<evidence type="ECO:0000256" key="3">
    <source>
        <dbReference type="ARBA" id="ARBA00022448"/>
    </source>
</evidence>
<evidence type="ECO:0000259" key="10">
    <source>
        <dbReference type="PROSITE" id="PS51012"/>
    </source>
</evidence>
<dbReference type="AlphaFoldDB" id="A0A1M6JAQ1"/>
<dbReference type="EMBL" id="FQYQ01000022">
    <property type="protein sequence ID" value="SHJ43778.1"/>
    <property type="molecule type" value="Genomic_DNA"/>
</dbReference>
<keyword evidence="4 9" id="KW-1003">Cell membrane</keyword>
<dbReference type="OrthoDB" id="9786910at2"/>
<dbReference type="GO" id="GO:0015920">
    <property type="term" value="P:lipopolysaccharide transport"/>
    <property type="evidence" value="ECO:0007669"/>
    <property type="project" value="TreeGrafter"/>
</dbReference>
<feature type="transmembrane region" description="Helical" evidence="9">
    <location>
        <begin position="138"/>
        <end position="162"/>
    </location>
</feature>
<accession>A0A1M6JAQ1</accession>
<name>A0A1M6JAQ1_PSEXY</name>
<comment type="similarity">
    <text evidence="2 9">Belongs to the ABC-2 integral membrane protein family.</text>
</comment>
<dbReference type="Proteomes" id="UP000184185">
    <property type="component" value="Unassembled WGS sequence"/>
</dbReference>
<feature type="transmembrane region" description="Helical" evidence="9">
    <location>
        <begin position="223"/>
        <end position="244"/>
    </location>
</feature>
<keyword evidence="3 9" id="KW-0813">Transport</keyword>
<keyword evidence="7 9" id="KW-1133">Transmembrane helix</keyword>
<dbReference type="PROSITE" id="PS51012">
    <property type="entry name" value="ABC_TM2"/>
    <property type="match status" value="1"/>
</dbReference>
<gene>
    <name evidence="11" type="ORF">SAMN02745725_02546</name>
</gene>
<dbReference type="RefSeq" id="WP_072918668.1">
    <property type="nucleotide sequence ID" value="NZ_FQYQ01000022.1"/>
</dbReference>
<evidence type="ECO:0000256" key="2">
    <source>
        <dbReference type="ARBA" id="ARBA00007783"/>
    </source>
</evidence>
<evidence type="ECO:0000256" key="9">
    <source>
        <dbReference type="RuleBase" id="RU361157"/>
    </source>
</evidence>
<comment type="subcellular location">
    <subcellularLocation>
        <location evidence="1">Cell inner membrane</location>
        <topology evidence="1">Multi-pass membrane protein</topology>
    </subcellularLocation>
    <subcellularLocation>
        <location evidence="9">Cell membrane</location>
        <topology evidence="9">Multi-pass membrane protein</topology>
    </subcellularLocation>
</comment>
<keyword evidence="5" id="KW-0997">Cell inner membrane</keyword>
<proteinExistence type="inferred from homology"/>
<evidence type="ECO:0000256" key="4">
    <source>
        <dbReference type="ARBA" id="ARBA00022475"/>
    </source>
</evidence>
<feature type="transmembrane region" description="Helical" evidence="9">
    <location>
        <begin position="31"/>
        <end position="49"/>
    </location>
</feature>
<evidence type="ECO:0000256" key="1">
    <source>
        <dbReference type="ARBA" id="ARBA00004429"/>
    </source>
</evidence>
<feature type="transmembrane region" description="Helical" evidence="9">
    <location>
        <begin position="61"/>
        <end position="86"/>
    </location>
</feature>
<dbReference type="InterPro" id="IPR013525">
    <property type="entry name" value="ABC2_TM"/>
</dbReference>
<dbReference type="PANTHER" id="PTHR30413:SF8">
    <property type="entry name" value="TRANSPORT PERMEASE PROTEIN"/>
    <property type="match status" value="1"/>
</dbReference>
<organism evidence="11 12">
    <name type="scientific">Pseudobutyrivibrio xylanivorans DSM 14809</name>
    <dbReference type="NCBI Taxonomy" id="1123012"/>
    <lineage>
        <taxon>Bacteria</taxon>
        <taxon>Bacillati</taxon>
        <taxon>Bacillota</taxon>
        <taxon>Clostridia</taxon>
        <taxon>Lachnospirales</taxon>
        <taxon>Lachnospiraceae</taxon>
        <taxon>Pseudobutyrivibrio</taxon>
    </lineage>
</organism>
<dbReference type="Pfam" id="PF01061">
    <property type="entry name" value="ABC2_membrane"/>
    <property type="match status" value="1"/>
</dbReference>
<evidence type="ECO:0000256" key="6">
    <source>
        <dbReference type="ARBA" id="ARBA00022692"/>
    </source>
</evidence>
<dbReference type="GO" id="GO:0043190">
    <property type="term" value="C:ATP-binding cassette (ABC) transporter complex"/>
    <property type="evidence" value="ECO:0007669"/>
    <property type="project" value="InterPro"/>
</dbReference>
<dbReference type="PANTHER" id="PTHR30413">
    <property type="entry name" value="INNER MEMBRANE TRANSPORT PERMEASE"/>
    <property type="match status" value="1"/>
</dbReference>
<keyword evidence="8 9" id="KW-0472">Membrane</keyword>
<protein>
    <recommendedName>
        <fullName evidence="9">Transport permease protein</fullName>
    </recommendedName>
</protein>
<dbReference type="PRINTS" id="PR00164">
    <property type="entry name" value="ABC2TRNSPORT"/>
</dbReference>
<feature type="transmembrane region" description="Helical" evidence="9">
    <location>
        <begin position="169"/>
        <end position="188"/>
    </location>
</feature>
<evidence type="ECO:0000313" key="12">
    <source>
        <dbReference type="Proteomes" id="UP000184185"/>
    </source>
</evidence>
<keyword evidence="6 9" id="KW-0812">Transmembrane</keyword>
<feature type="transmembrane region" description="Helical" evidence="9">
    <location>
        <begin position="107"/>
        <end position="126"/>
    </location>
</feature>
<dbReference type="InterPro" id="IPR000412">
    <property type="entry name" value="ABC_2_transport"/>
</dbReference>
<sequence length="255" mass="29911">MISRISDYYFVISQISFKEHKKRVSETNLGFLWNILSPLLYMLLMSNYYCNIITHDIENYPIFIFTGVNMVGFYRTATVGAMRSLVENKKLIIRTKWRLELFIYQKVFSAFKDLLYASIALMPLFYYYKIRLTIRCLIIFPVLLLTFMVIIGIGKVLAVLYVKFADIDYLYSLAMSMLPFVSAMFIPLEHFPENVQFILTYNPVFLSLYLARNCMVYGVPSFYTAWLKLIIWAVGSYSFGTYVFNKNKNVLASRL</sequence>
<dbReference type="GO" id="GO:0140359">
    <property type="term" value="F:ABC-type transporter activity"/>
    <property type="evidence" value="ECO:0007669"/>
    <property type="project" value="InterPro"/>
</dbReference>
<evidence type="ECO:0000256" key="5">
    <source>
        <dbReference type="ARBA" id="ARBA00022519"/>
    </source>
</evidence>